<dbReference type="Gene3D" id="1.20.120.350">
    <property type="entry name" value="Voltage-gated potassium channels. Chain C"/>
    <property type="match status" value="2"/>
</dbReference>
<keyword evidence="2 15" id="KW-0813">Transport</keyword>
<evidence type="ECO:0000256" key="11">
    <source>
        <dbReference type="ARBA" id="ARBA00023136"/>
    </source>
</evidence>
<feature type="compositionally biased region" description="Low complexity" evidence="16">
    <location>
        <begin position="805"/>
        <end position="815"/>
    </location>
</feature>
<dbReference type="FunFam" id="1.10.287.70:FF:000001">
    <property type="entry name" value="Sodium channel protein"/>
    <property type="match status" value="1"/>
</dbReference>
<dbReference type="InterPro" id="IPR005821">
    <property type="entry name" value="Ion_trans_dom"/>
</dbReference>
<feature type="transmembrane region" description="Helical" evidence="15">
    <location>
        <begin position="462"/>
        <end position="482"/>
    </location>
</feature>
<evidence type="ECO:0000256" key="12">
    <source>
        <dbReference type="ARBA" id="ARBA00023157"/>
    </source>
</evidence>
<dbReference type="Gene3D" id="1.10.238.10">
    <property type="entry name" value="EF-hand"/>
    <property type="match status" value="1"/>
</dbReference>
<feature type="domain" description="Ion transport" evidence="17">
    <location>
        <begin position="430"/>
        <end position="661"/>
    </location>
</feature>
<keyword evidence="4" id="KW-1003">Cell membrane</keyword>
<evidence type="ECO:0000256" key="8">
    <source>
        <dbReference type="ARBA" id="ARBA00022989"/>
    </source>
</evidence>
<keyword evidence="12" id="KW-1015">Disulfide bond</keyword>
<evidence type="ECO:0000256" key="4">
    <source>
        <dbReference type="ARBA" id="ARBA00022475"/>
    </source>
</evidence>
<dbReference type="GO" id="GO:0086010">
    <property type="term" value="P:membrane depolarization during action potential"/>
    <property type="evidence" value="ECO:0007669"/>
    <property type="project" value="TreeGrafter"/>
</dbReference>
<feature type="transmembrane region" description="Helical" evidence="15">
    <location>
        <begin position="631"/>
        <end position="654"/>
    </location>
</feature>
<feature type="domain" description="Ion transport" evidence="17">
    <location>
        <begin position="955"/>
        <end position="1105"/>
    </location>
</feature>
<feature type="transmembrane region" description="Helical" evidence="15">
    <location>
        <begin position="1374"/>
        <end position="1398"/>
    </location>
</feature>
<feature type="transmembrane region" description="Helical" evidence="15">
    <location>
        <begin position="1073"/>
        <end position="1096"/>
    </location>
</feature>
<dbReference type="FunFam" id="1.10.287.70:FF:000046">
    <property type="entry name" value="Sodium channel protein"/>
    <property type="match status" value="1"/>
</dbReference>
<comment type="function">
    <text evidence="15">Mediates the voltage-dependent sodium ion permeability of excitable membranes. Assuming opened or closed conformations in response to the voltage difference across the membrane, the protein forms a sodium-selective channel through which Na(+) ions may pass in accordance with their electrochemical gradient.</text>
</comment>
<evidence type="ECO:0000256" key="13">
    <source>
        <dbReference type="ARBA" id="ARBA00023201"/>
    </source>
</evidence>
<feature type="compositionally biased region" description="Basic and acidic residues" evidence="16">
    <location>
        <begin position="717"/>
        <end position="732"/>
    </location>
</feature>
<dbReference type="PANTHER" id="PTHR10037:SF62">
    <property type="entry name" value="SODIUM CHANNEL PROTEIN 60E"/>
    <property type="match status" value="1"/>
</dbReference>
<dbReference type="SUPFAM" id="SSF81324">
    <property type="entry name" value="Voltage-gated potassium channels"/>
    <property type="match status" value="3"/>
</dbReference>
<feature type="region of interest" description="Disordered" evidence="16">
    <location>
        <begin position="798"/>
        <end position="817"/>
    </location>
</feature>
<evidence type="ECO:0000256" key="7">
    <source>
        <dbReference type="ARBA" id="ARBA00022882"/>
    </source>
</evidence>
<dbReference type="Proteomes" id="UP000677054">
    <property type="component" value="Unassembled WGS sequence"/>
</dbReference>
<keyword evidence="10 15" id="KW-0406">Ion transport</keyword>
<feature type="transmembrane region" description="Helical" evidence="15">
    <location>
        <begin position="539"/>
        <end position="565"/>
    </location>
</feature>
<feature type="transmembrane region" description="Helical" evidence="15">
    <location>
        <begin position="494"/>
        <end position="518"/>
    </location>
</feature>
<keyword evidence="19" id="KW-1185">Reference proteome</keyword>
<keyword evidence="6" id="KW-0677">Repeat</keyword>
<dbReference type="GO" id="GO:0005248">
    <property type="term" value="F:voltage-gated sodium channel activity"/>
    <property type="evidence" value="ECO:0007669"/>
    <property type="project" value="InterPro"/>
</dbReference>
<reference evidence="18" key="1">
    <citation type="submission" date="2020-11" db="EMBL/GenBank/DDBJ databases">
        <authorList>
            <person name="Tran Van P."/>
        </authorList>
    </citation>
    <scope>NUCLEOTIDE SEQUENCE</scope>
</reference>
<proteinExistence type="inferred from homology"/>
<feature type="region of interest" description="Disordered" evidence="16">
    <location>
        <begin position="717"/>
        <end position="758"/>
    </location>
</feature>
<evidence type="ECO:0000256" key="3">
    <source>
        <dbReference type="ARBA" id="ARBA00022461"/>
    </source>
</evidence>
<accession>A0A7R8X8M5</accession>
<dbReference type="InterPro" id="IPR001696">
    <property type="entry name" value="Na_channel_asu"/>
</dbReference>
<dbReference type="Pfam" id="PF00520">
    <property type="entry name" value="Ion_trans"/>
    <property type="match status" value="3"/>
</dbReference>
<evidence type="ECO:0000256" key="6">
    <source>
        <dbReference type="ARBA" id="ARBA00022737"/>
    </source>
</evidence>
<feature type="transmembrane region" description="Helical" evidence="15">
    <location>
        <begin position="1275"/>
        <end position="1303"/>
    </location>
</feature>
<feature type="region of interest" description="Disordered" evidence="16">
    <location>
        <begin position="258"/>
        <end position="320"/>
    </location>
</feature>
<comment type="caution">
    <text evidence="15">Lacks conserved residue(s) required for the propagation of feature annotation.</text>
</comment>
<keyword evidence="3 15" id="KW-0894">Sodium channel</keyword>
<keyword evidence="11 15" id="KW-0472">Membrane</keyword>
<organism evidence="18">
    <name type="scientific">Darwinula stevensoni</name>
    <dbReference type="NCBI Taxonomy" id="69355"/>
    <lineage>
        <taxon>Eukaryota</taxon>
        <taxon>Metazoa</taxon>
        <taxon>Ecdysozoa</taxon>
        <taxon>Arthropoda</taxon>
        <taxon>Crustacea</taxon>
        <taxon>Oligostraca</taxon>
        <taxon>Ostracoda</taxon>
        <taxon>Podocopa</taxon>
        <taxon>Podocopida</taxon>
        <taxon>Darwinulocopina</taxon>
        <taxon>Darwinuloidea</taxon>
        <taxon>Darwinulidae</taxon>
        <taxon>Darwinula</taxon>
    </lineage>
</organism>
<dbReference type="InterPro" id="IPR043203">
    <property type="entry name" value="VGCC_Ca_Na"/>
</dbReference>
<evidence type="ECO:0000256" key="1">
    <source>
        <dbReference type="ARBA" id="ARBA00004651"/>
    </source>
</evidence>
<feature type="compositionally biased region" description="Basic and acidic residues" evidence="16">
    <location>
        <begin position="87"/>
        <end position="98"/>
    </location>
</feature>
<evidence type="ECO:0000256" key="15">
    <source>
        <dbReference type="RuleBase" id="RU361132"/>
    </source>
</evidence>
<feature type="transmembrane region" description="Helical" evidence="15">
    <location>
        <begin position="943"/>
        <end position="960"/>
    </location>
</feature>
<evidence type="ECO:0000256" key="14">
    <source>
        <dbReference type="ARBA" id="ARBA00023303"/>
    </source>
</evidence>
<evidence type="ECO:0000256" key="9">
    <source>
        <dbReference type="ARBA" id="ARBA00023053"/>
    </source>
</evidence>
<gene>
    <name evidence="18" type="ORF">DSTB1V02_LOCUS2564</name>
</gene>
<feature type="transmembrane region" description="Helical" evidence="15">
    <location>
        <begin position="914"/>
        <end position="937"/>
    </location>
</feature>
<comment type="similarity">
    <text evidence="15">Belongs to the sodium channel (TC 1.A.1.10) family.</text>
</comment>
<evidence type="ECO:0000256" key="5">
    <source>
        <dbReference type="ARBA" id="ARBA00022692"/>
    </source>
</evidence>
<dbReference type="EMBL" id="LR899809">
    <property type="protein sequence ID" value="CAD7242607.1"/>
    <property type="molecule type" value="Genomic_DNA"/>
</dbReference>
<dbReference type="Gene3D" id="1.10.287.70">
    <property type="match status" value="4"/>
</dbReference>
<sequence>MKGLSRRLCGDIPRWVPKSVPTVLAAGCAISSRIGLAERAMVLDALGPFHIIYFALVVFFGAFYLLNLVLAVVADAYEQEARITEKEGMKREAQEQEKPGVASLGTPPPLSSSSEDSKEKRKASLLTVEVNENLIRRLLPLTQTYLDRKTKEQKTSEAYSNFLKEGRGGGGFVQFLQGHVPYLKRMHGHRRATQSHKLVTALRRMATMEDEEVPASRIHSGPLRGFKRFLDRARGCRDPPGIDRLKVQGEELDFPRKASLKLGSHPLEPHFVMPPSEDKEDEELYHHGTNVPSHVPSDEPERETELRGESETGVSRSNELSSSHFRRILLPQQHSIADSGIEGDDNDPDYTIQIVDIPTHGDKLVMDWNGFGMYSKFPSERAKAGVTLLDEPQKVVDRNPRCIQRVFGGYGFYKNWLNVQNGLYVVVEDPCFETLVMIAIVINTICLALYHHNMDESFRHSLDTINTVLTGLFVLEAALKLLCLGVEYPTGWNIFDLIVVIVSLLELIIGDVGGTSAFRSLRLLRVFRLAQSWVTMRALLAIIWATLGALGNLTVVLLIVIYMFAVLGMQLFGHLYIEENFPDDNLPRWNFQDFLHSFLMIFRILCGEWIEPLWDCMKAQEDENNLKESCILLFIPVLVMGNFLILNLFLALLLNSFNSEDLKNREEEMRRERAPTRYDSFKSAVSSRLNFMEGEGGTSHFDFPGDSSVARNVPGYRSEERQHKEMLDDRGTPSKMLLGDAGPRRKRKKGKDGRKEVLIKSEGERIQVTVTSAVRNIVPHEDATPTLLNVPISVVVAPPTPAPSTPNSSHTTPLPDQQIEDLEESGKKDLMNDMNDRVLEPESCCPALCYKCLGDCDNPYQRLVLICRRIVLKLVQHSAFEGIILVLIILSSLSLCFEDIYLEQRPTLILVLRYVNTFFAVAFTIEGFLKIFAFGAWTYFTNFWTLLDFFIVVLVVYALMQAIPAIFNVLLVCMVFWLVFAIMGVQFFAGRFYKCVDFDGNRLPVSVVDNKGACLAQNYTWENSLINFDHVGNAYLALFQVATFEGWLDIMAQASDIRGMNLQPEREVNMFSYLYFVIFIVFGAFFTLNLFIGVIIDNFNVLKKKYDGRFLELLLTKSQKNYYAALKKLSRKKPQRVIRRPQNPFMAFFYDLSMSRRFEIVIFVVILANMGVMALDHYQQTEAMMEILDSINTVFVVLYSMEAMIKLLGLRLWYFTVPWNIFDFILLISSIIALILDYFRDIALPINPVILRVARVFRVGRILRLVRAAKGIRKLLFALAISLPALFNIGALLLLITFIYAILGTSLFGHIAHNGAIDASVNFETFPRSMLVLFRLLTAAGHSDILASLMVEPPECDPTLPGTFHGSCGTPALATFYLVSFLLINNLIIINMYIAIILENYSLAQEEEELGIVEDDIEMFYVHWAKYDPYATQFIPFSNLSDFFAGLDPPLQVKKPNKAAITHFDLPVCQDEKVHCLDVLYALVTHVLGEVEETEELKQLQQQMDDKFKRQFPVRKEAEIILTTYEWRLKERAAIIIERAWRDFK</sequence>
<keyword evidence="13 15" id="KW-0739">Sodium transport</keyword>
<dbReference type="OrthoDB" id="2984333at2759"/>
<evidence type="ECO:0000256" key="16">
    <source>
        <dbReference type="SAM" id="MobiDB-lite"/>
    </source>
</evidence>
<dbReference type="GO" id="GO:0001518">
    <property type="term" value="C:voltage-gated sodium channel complex"/>
    <property type="evidence" value="ECO:0007669"/>
    <property type="project" value="UniProtKB-UniRule"/>
</dbReference>
<dbReference type="InterPro" id="IPR027359">
    <property type="entry name" value="Volt_channel_dom_sf"/>
</dbReference>
<dbReference type="CDD" id="cd13433">
    <property type="entry name" value="Na_channel_gate"/>
    <property type="match status" value="1"/>
</dbReference>
<protein>
    <recommendedName>
        <fullName evidence="15">Sodium channel protein</fullName>
    </recommendedName>
</protein>
<dbReference type="PRINTS" id="PR00170">
    <property type="entry name" value="NACHANNEL"/>
</dbReference>
<feature type="compositionally biased region" description="Basic and acidic residues" evidence="16">
    <location>
        <begin position="296"/>
        <end position="310"/>
    </location>
</feature>
<feature type="transmembrane region" description="Helical" evidence="15">
    <location>
        <begin position="882"/>
        <end position="902"/>
    </location>
</feature>
<name>A0A7R8X8M5_9CRUS</name>
<dbReference type="PANTHER" id="PTHR10037">
    <property type="entry name" value="VOLTAGE-GATED CATION CHANNEL CALCIUM AND SODIUM"/>
    <property type="match status" value="1"/>
</dbReference>
<keyword evidence="7 15" id="KW-0851">Voltage-gated channel</keyword>
<keyword evidence="9 15" id="KW-0915">Sodium</keyword>
<feature type="domain" description="Ion transport" evidence="17">
    <location>
        <begin position="1156"/>
        <end position="1408"/>
    </location>
</feature>
<dbReference type="EMBL" id="CAJPEV010000292">
    <property type="protein sequence ID" value="CAG0883560.1"/>
    <property type="molecule type" value="Genomic_DNA"/>
</dbReference>
<evidence type="ECO:0000259" key="17">
    <source>
        <dbReference type="Pfam" id="PF00520"/>
    </source>
</evidence>
<feature type="region of interest" description="Disordered" evidence="16">
    <location>
        <begin position="87"/>
        <end position="122"/>
    </location>
</feature>
<evidence type="ECO:0000256" key="10">
    <source>
        <dbReference type="ARBA" id="ARBA00023065"/>
    </source>
</evidence>
<dbReference type="InterPro" id="IPR044564">
    <property type="entry name" value="Na_chnl_inactivation_gate"/>
</dbReference>
<feature type="transmembrane region" description="Helical" evidence="15">
    <location>
        <begin position="432"/>
        <end position="450"/>
    </location>
</feature>
<keyword evidence="5 15" id="KW-0812">Transmembrane</keyword>
<feature type="transmembrane region" description="Helical" evidence="15">
    <location>
        <begin position="967"/>
        <end position="989"/>
    </location>
</feature>
<evidence type="ECO:0000256" key="2">
    <source>
        <dbReference type="ARBA" id="ARBA00022448"/>
    </source>
</evidence>
<dbReference type="GO" id="GO:0019228">
    <property type="term" value="P:neuronal action potential"/>
    <property type="evidence" value="ECO:0007669"/>
    <property type="project" value="TreeGrafter"/>
</dbReference>
<evidence type="ECO:0000313" key="19">
    <source>
        <dbReference type="Proteomes" id="UP000677054"/>
    </source>
</evidence>
<keyword evidence="14 15" id="KW-0407">Ion channel</keyword>
<keyword evidence="8 15" id="KW-1133">Transmembrane helix</keyword>
<comment type="subcellular location">
    <subcellularLocation>
        <location evidence="1 15">Cell membrane</location>
        <topology evidence="1 15">Multi-pass membrane protein</topology>
    </subcellularLocation>
</comment>
<feature type="transmembrane region" description="Helical" evidence="15">
    <location>
        <begin position="51"/>
        <end position="74"/>
    </location>
</feature>
<feature type="transmembrane region" description="Helical" evidence="15">
    <location>
        <begin position="1212"/>
        <end position="1236"/>
    </location>
</feature>
<evidence type="ECO:0000313" key="18">
    <source>
        <dbReference type="EMBL" id="CAD7242607.1"/>
    </source>
</evidence>
<feature type="transmembrane region" description="Helical" evidence="15">
    <location>
        <begin position="1158"/>
        <end position="1175"/>
    </location>
</feature>